<organism evidence="2 3">
    <name type="scientific">Arsenophonus apicola</name>
    <dbReference type="NCBI Taxonomy" id="2879119"/>
    <lineage>
        <taxon>Bacteria</taxon>
        <taxon>Pseudomonadati</taxon>
        <taxon>Pseudomonadota</taxon>
        <taxon>Gammaproteobacteria</taxon>
        <taxon>Enterobacterales</taxon>
        <taxon>Morganellaceae</taxon>
        <taxon>Arsenophonus</taxon>
    </lineage>
</organism>
<dbReference type="RefSeq" id="WP_280937620.1">
    <property type="nucleotide sequence ID" value="NZ_CP123759.1"/>
</dbReference>
<dbReference type="Gene3D" id="3.10.670.10">
    <property type="entry name" value="Secreted effector protein ssei"/>
    <property type="match status" value="1"/>
</dbReference>
<protein>
    <recommendedName>
        <fullName evidence="1">Tox-PLDMTX domain-containing protein</fullName>
    </recommendedName>
</protein>
<evidence type="ECO:0000259" key="1">
    <source>
        <dbReference type="Pfam" id="PF15645"/>
    </source>
</evidence>
<gene>
    <name evidence="2" type="ORF">QG404_11380</name>
</gene>
<evidence type="ECO:0000313" key="2">
    <source>
        <dbReference type="EMBL" id="WGO84912.1"/>
    </source>
</evidence>
<dbReference type="EMBL" id="CP123759">
    <property type="protein sequence ID" value="WGO84912.1"/>
    <property type="molecule type" value="Genomic_DNA"/>
</dbReference>
<evidence type="ECO:0000313" key="3">
    <source>
        <dbReference type="Proteomes" id="UP001231859"/>
    </source>
</evidence>
<dbReference type="Pfam" id="PF15645">
    <property type="entry name" value="Tox-PLDMTX"/>
    <property type="match status" value="1"/>
</dbReference>
<feature type="domain" description="Tox-PLDMTX" evidence="1">
    <location>
        <begin position="324"/>
        <end position="459"/>
    </location>
</feature>
<accession>A0ABY8P5Z6</accession>
<reference evidence="2 3" key="1">
    <citation type="submission" date="2023-04" db="EMBL/GenBank/DDBJ databases">
        <title>Genome dynamics across the evolutionary transition to endosymbiosis.</title>
        <authorList>
            <person name="Siozios S."/>
            <person name="Nadal-Jimenez P."/>
            <person name="Azagi T."/>
            <person name="Sprong H."/>
            <person name="Frost C.L."/>
            <person name="Parratt S.R."/>
            <person name="Taylor G."/>
            <person name="Brettell L."/>
            <person name="Lew K.C."/>
            <person name="Croft L."/>
            <person name="King K.C."/>
            <person name="Brockhurst M.A."/>
            <person name="Hypsa V."/>
            <person name="Novakova E."/>
            <person name="Darby A.C."/>
            <person name="Hurst G.D.D."/>
        </authorList>
    </citation>
    <scope>NUCLEOTIDE SEQUENCE [LARGE SCALE GENOMIC DNA]</scope>
    <source>
        <strain evidence="3">aApi_AU</strain>
    </source>
</reference>
<dbReference type="Proteomes" id="UP001231859">
    <property type="component" value="Chromosome"/>
</dbReference>
<proteinExistence type="predicted"/>
<keyword evidence="3" id="KW-1185">Reference proteome</keyword>
<sequence>MEEIKKNQEIKKQFYEFLEQALTTYDKKDVLYYLLENNPLLLVFPDEDRGPKTGIDKTINSIDPGHTPIALISLLTGECLRYPSFRDFKHSIIEDNVLNLWIKQHLSNYSEINPSQLKLFRENDDFSFLFEDIINFNIKKADILIRSHNEALMFELFERFKDITFPYAFFTFLMGNIPGIVYGSVLSATPSFLQASISDTEAEYKRYLNEGVMNIMAEILGTVIPEAFSYSAIAAVKAINLFVKYKFNRKILQLDKDIVTKLANDFHHKHNKLNIGLTPIENENRFLLEIKPAFNPNNLTINIPAAQYLTELQLTSSVAAKINNPAAEFDTSMIAITKFMSEHGMTDIRYRGIYIWHNLIDDTPINHIAVIGKKEDKNYVFDLTAHRFKKISRSSLDGPLILEETEWKKRYLLAFADSVVKYKDFVGEQMAASEFKKYSYISATEVIDGTQILTKPDWYLNELSGQRVFKNKINYSINNNPIRDIVHKMYWYNKLPKDNNNYISEVLYNAKLLINKEYKQNLAEGLSRIQQNQAIENSQSLWSQVLHSYREINNMDELLLVKPGEIVFLNTEEGKLISMMISLGNGLFSSLENNKLCPYLINNNGIIMAEQIGQFVEGQLERFGMSSDKLKVYAGQAIGSQVPKNSINEVVEQSLKDEVLELPEYMTKILKQANELTDEQATIFYQDLKALCTTGNNRKSIKNLLTDIKLIDNKNTKLIDMNSVISLAELPPGRLVAFYGTDYELKSMMVRLGEGQFVISHGARIGINTEQYNGIVSASQFEDIVNGRFRNSNVISGSVNLQAIRQDSLLGKDSIFNLEGNTLCIKAQGVPTIVNYMDGEDFSNIIEGLAIKSLGFNNWQKVETIELQSCFSAVGSIPVAQVLANKLNKKVIVYPLSLEKGLVKNNLPSAPKAKIYEAGVYFSDDDLKLASEQSYKNNLFWRQLLLLFENTKKLIDSEKSLKNGVDDKILSLIVESAKLISKKITVDDFLLLHPEYYGFNPELGKDLIPRMDMLLKTTEITNANEFAELMIKVISLTSNSYILLDKFMGQSLEAIKSLNEYLIEDNFKK</sequence>
<dbReference type="InterPro" id="IPR028907">
    <property type="entry name" value="Tox-PLDMTX_dom"/>
</dbReference>
<name>A0ABY8P5Z6_9GAMM</name>